<name>A0AAJ0B7F1_9PEZI</name>
<keyword evidence="2" id="KW-1185">Reference proteome</keyword>
<gene>
    <name evidence="1" type="ORF">QBC47DRAFT_387720</name>
</gene>
<organism evidence="1 2">
    <name type="scientific">Echria macrotheca</name>
    <dbReference type="NCBI Taxonomy" id="438768"/>
    <lineage>
        <taxon>Eukaryota</taxon>
        <taxon>Fungi</taxon>
        <taxon>Dikarya</taxon>
        <taxon>Ascomycota</taxon>
        <taxon>Pezizomycotina</taxon>
        <taxon>Sordariomycetes</taxon>
        <taxon>Sordariomycetidae</taxon>
        <taxon>Sordariales</taxon>
        <taxon>Schizotheciaceae</taxon>
        <taxon>Echria</taxon>
    </lineage>
</organism>
<evidence type="ECO:0000313" key="1">
    <source>
        <dbReference type="EMBL" id="KAK1753083.1"/>
    </source>
</evidence>
<reference evidence="1" key="1">
    <citation type="submission" date="2023-06" db="EMBL/GenBank/DDBJ databases">
        <title>Genome-scale phylogeny and comparative genomics of the fungal order Sordariales.</title>
        <authorList>
            <consortium name="Lawrence Berkeley National Laboratory"/>
            <person name="Hensen N."/>
            <person name="Bonometti L."/>
            <person name="Westerberg I."/>
            <person name="Brannstrom I.O."/>
            <person name="Guillou S."/>
            <person name="Cros-Aarteil S."/>
            <person name="Calhoun S."/>
            <person name="Haridas S."/>
            <person name="Kuo A."/>
            <person name="Mondo S."/>
            <person name="Pangilinan J."/>
            <person name="Riley R."/>
            <person name="Labutti K."/>
            <person name="Andreopoulos B."/>
            <person name="Lipzen A."/>
            <person name="Chen C."/>
            <person name="Yanf M."/>
            <person name="Daum C."/>
            <person name="Ng V."/>
            <person name="Clum A."/>
            <person name="Steindorff A."/>
            <person name="Ohm R."/>
            <person name="Martin F."/>
            <person name="Silar P."/>
            <person name="Natvig D."/>
            <person name="Lalanne C."/>
            <person name="Gautier V."/>
            <person name="Ament-Velasquez S.L."/>
            <person name="Kruys A."/>
            <person name="Hutchinson M.I."/>
            <person name="Powell A.J."/>
            <person name="Barry K."/>
            <person name="Miller A.N."/>
            <person name="Grigoriev I.V."/>
            <person name="Debuchy R."/>
            <person name="Gladieux P."/>
            <person name="Thoren M.H."/>
            <person name="Johannesson H."/>
        </authorList>
    </citation>
    <scope>NUCLEOTIDE SEQUENCE</scope>
    <source>
        <strain evidence="1">PSN4</strain>
    </source>
</reference>
<protein>
    <submittedName>
        <fullName evidence="1">Uncharacterized protein</fullName>
    </submittedName>
</protein>
<sequence>MSSFFNFIVVPCLRLSGKHGWLVGLSWWILPSSLEPVLSVINGFSSTCLHHQLLSKHLCRSYWRASVLSIMNKCSTQSIIAKGS</sequence>
<accession>A0AAJ0B7F1</accession>
<comment type="caution">
    <text evidence="1">The sequence shown here is derived from an EMBL/GenBank/DDBJ whole genome shotgun (WGS) entry which is preliminary data.</text>
</comment>
<evidence type="ECO:0000313" key="2">
    <source>
        <dbReference type="Proteomes" id="UP001239445"/>
    </source>
</evidence>
<proteinExistence type="predicted"/>
<dbReference type="EMBL" id="MU839838">
    <property type="protein sequence ID" value="KAK1753083.1"/>
    <property type="molecule type" value="Genomic_DNA"/>
</dbReference>
<dbReference type="Proteomes" id="UP001239445">
    <property type="component" value="Unassembled WGS sequence"/>
</dbReference>
<dbReference type="AlphaFoldDB" id="A0AAJ0B7F1"/>